<reference evidence="2 3" key="1">
    <citation type="submission" date="2020-08" db="EMBL/GenBank/DDBJ databases">
        <title>Genomic Encyclopedia of Type Strains, Phase IV (KMG-IV): sequencing the most valuable type-strain genomes for metagenomic binning, comparative biology and taxonomic classification.</title>
        <authorList>
            <person name="Goeker M."/>
        </authorList>
    </citation>
    <scope>NUCLEOTIDE SEQUENCE [LARGE SCALE GENOMIC DNA]</scope>
    <source>
        <strain evidence="2 3">DSM 11590</strain>
    </source>
</reference>
<dbReference type="Pfam" id="PF14803">
    <property type="entry name" value="Zn_ribbon_Nudix"/>
    <property type="match status" value="1"/>
</dbReference>
<gene>
    <name evidence="2" type="ORF">FHS48_001213</name>
</gene>
<keyword evidence="3" id="KW-1185">Reference proteome</keyword>
<dbReference type="InterPro" id="IPR000086">
    <property type="entry name" value="NUDIX_hydrolase_dom"/>
</dbReference>
<dbReference type="Gene3D" id="2.20.70.10">
    <property type="match status" value="1"/>
</dbReference>
<dbReference type="RefSeq" id="WP_184262378.1">
    <property type="nucleotide sequence ID" value="NZ_JACIIX010000003.1"/>
</dbReference>
<protein>
    <submittedName>
        <fullName evidence="2">ADP-ribose pyrophosphatase YjhB (NUDIX family)</fullName>
    </submittedName>
</protein>
<dbReference type="AlphaFoldDB" id="A0A7X0DLB1"/>
<dbReference type="PROSITE" id="PS51462">
    <property type="entry name" value="NUDIX"/>
    <property type="match status" value="1"/>
</dbReference>
<name>A0A7X0DLB1_NOVIT</name>
<dbReference type="Pfam" id="PF00293">
    <property type="entry name" value="NUDIX"/>
    <property type="match status" value="1"/>
</dbReference>
<feature type="domain" description="Nudix hydrolase" evidence="1">
    <location>
        <begin position="38"/>
        <end position="161"/>
    </location>
</feature>
<proteinExistence type="predicted"/>
<dbReference type="EMBL" id="JACIIX010000003">
    <property type="protein sequence ID" value="MBB6209805.1"/>
    <property type="molecule type" value="Genomic_DNA"/>
</dbReference>
<dbReference type="SUPFAM" id="SSF55811">
    <property type="entry name" value="Nudix"/>
    <property type="match status" value="1"/>
</dbReference>
<accession>A0A7X0DLB1</accession>
<dbReference type="InterPro" id="IPR029401">
    <property type="entry name" value="Nudix_N"/>
</dbReference>
<dbReference type="Proteomes" id="UP000544872">
    <property type="component" value="Unassembled WGS sequence"/>
</dbReference>
<evidence type="ECO:0000313" key="2">
    <source>
        <dbReference type="EMBL" id="MBB6209805.1"/>
    </source>
</evidence>
<dbReference type="Gene3D" id="3.90.79.10">
    <property type="entry name" value="Nucleoside Triphosphate Pyrophosphohydrolase"/>
    <property type="match status" value="1"/>
</dbReference>
<evidence type="ECO:0000313" key="3">
    <source>
        <dbReference type="Proteomes" id="UP000544872"/>
    </source>
</evidence>
<dbReference type="CDD" id="cd04511">
    <property type="entry name" value="NUDIX_Hydrolase"/>
    <property type="match status" value="1"/>
</dbReference>
<organism evidence="2 3">
    <name type="scientific">Novispirillum itersonii</name>
    <name type="common">Aquaspirillum itersonii</name>
    <dbReference type="NCBI Taxonomy" id="189"/>
    <lineage>
        <taxon>Bacteria</taxon>
        <taxon>Pseudomonadati</taxon>
        <taxon>Pseudomonadota</taxon>
        <taxon>Alphaproteobacteria</taxon>
        <taxon>Rhodospirillales</taxon>
        <taxon>Novispirillaceae</taxon>
        <taxon>Novispirillum</taxon>
    </lineage>
</organism>
<dbReference type="InterPro" id="IPR015797">
    <property type="entry name" value="NUDIX_hydrolase-like_dom_sf"/>
</dbReference>
<sequence length="185" mass="20650">MSAPSDVLSPGRFSLQVPDGDDRERLVCDTCGFINYQNPKIVVGAVCTWQDHYLLVRRAIEPRIGYWTMPAGYMELGETTEAGAAREVWEEGCARVTIGAMIGLFSLPRIGQVHMIYRAEMDSPDHAPGTESLETRLVRWEEIPWEDLAFPTVTWALQAHRKFLGRNDFGPVGVPPEALSGGVFR</sequence>
<evidence type="ECO:0000259" key="1">
    <source>
        <dbReference type="PROSITE" id="PS51462"/>
    </source>
</evidence>
<comment type="caution">
    <text evidence="2">The sequence shown here is derived from an EMBL/GenBank/DDBJ whole genome shotgun (WGS) entry which is preliminary data.</text>
</comment>
<dbReference type="PANTHER" id="PTHR43222">
    <property type="entry name" value="NUDIX HYDROLASE 23"/>
    <property type="match status" value="1"/>
</dbReference>
<dbReference type="PANTHER" id="PTHR43222:SF2">
    <property type="entry name" value="NUDIX HYDROLASE 23, CHLOROPLASTIC"/>
    <property type="match status" value="1"/>
</dbReference>
<dbReference type="GO" id="GO:0003824">
    <property type="term" value="F:catalytic activity"/>
    <property type="evidence" value="ECO:0007669"/>
    <property type="project" value="UniProtKB-ARBA"/>
</dbReference>